<reference evidence="6" key="1">
    <citation type="submission" date="2017-12" db="EMBL/GenBank/DDBJ databases">
        <title>FDA dAtabase for Regulatory Grade micrObial Sequences (FDA-ARGOS): Supporting development and validation of Infectious Disease Dx tests.</title>
        <authorList>
            <person name="Kerrigan L."/>
            <person name="Tallon L.J."/>
            <person name="Sadzewicz L."/>
            <person name="Sengamalay N."/>
            <person name="Ott S."/>
            <person name="Godinez A."/>
            <person name="Nagaraj S."/>
            <person name="Vavikolanu K."/>
            <person name="Vyas G."/>
            <person name="Nadendla S."/>
            <person name="Aluvathingal J."/>
            <person name="Sichtig H."/>
        </authorList>
    </citation>
    <scope>NUCLEOTIDE SEQUENCE [LARGE SCALE GENOMIC DNA]</scope>
    <source>
        <strain evidence="6">FDAARGOS_200</strain>
    </source>
</reference>
<evidence type="ECO:0000313" key="6">
    <source>
        <dbReference type="EMBL" id="PNL61932.1"/>
    </source>
</evidence>
<protein>
    <submittedName>
        <fullName evidence="6">Metallophosphoesterase</fullName>
    </submittedName>
</protein>
<comment type="similarity">
    <text evidence="4">Belongs to the cyclic nucleotide phosphodiesterase class-III family.</text>
</comment>
<evidence type="ECO:0000313" key="7">
    <source>
        <dbReference type="Proteomes" id="UP000192511"/>
    </source>
</evidence>
<dbReference type="Gene3D" id="3.60.21.10">
    <property type="match status" value="1"/>
</dbReference>
<evidence type="ECO:0000256" key="1">
    <source>
        <dbReference type="ARBA" id="ARBA00022723"/>
    </source>
</evidence>
<dbReference type="Pfam" id="PF00149">
    <property type="entry name" value="Metallophos"/>
    <property type="match status" value="1"/>
</dbReference>
<dbReference type="GeneID" id="98065724"/>
<evidence type="ECO:0000256" key="4">
    <source>
        <dbReference type="ARBA" id="ARBA00025742"/>
    </source>
</evidence>
<keyword evidence="7" id="KW-1185">Reference proteome</keyword>
<dbReference type="InterPro" id="IPR004843">
    <property type="entry name" value="Calcineurin-like_PHP"/>
</dbReference>
<keyword evidence="1" id="KW-0479">Metal-binding</keyword>
<keyword evidence="2" id="KW-0378">Hydrolase</keyword>
<dbReference type="PANTHER" id="PTHR42988">
    <property type="entry name" value="PHOSPHOHYDROLASE"/>
    <property type="match status" value="1"/>
</dbReference>
<evidence type="ECO:0000259" key="5">
    <source>
        <dbReference type="Pfam" id="PF00149"/>
    </source>
</evidence>
<dbReference type="AlphaFoldDB" id="A0AAX0WU81"/>
<name>A0AAX0WU81_9GAMM</name>
<proteinExistence type="inferred from homology"/>
<dbReference type="GO" id="GO:0046872">
    <property type="term" value="F:metal ion binding"/>
    <property type="evidence" value="ECO:0007669"/>
    <property type="project" value="UniProtKB-KW"/>
</dbReference>
<evidence type="ECO:0000256" key="2">
    <source>
        <dbReference type="ARBA" id="ARBA00022801"/>
    </source>
</evidence>
<keyword evidence="3" id="KW-0408">Iron</keyword>
<dbReference type="EMBL" id="NBTX02000004">
    <property type="protein sequence ID" value="PNL61932.1"/>
    <property type="molecule type" value="Genomic_DNA"/>
</dbReference>
<dbReference type="GO" id="GO:0016787">
    <property type="term" value="F:hydrolase activity"/>
    <property type="evidence" value="ECO:0007669"/>
    <property type="project" value="UniProtKB-KW"/>
</dbReference>
<dbReference type="Proteomes" id="UP000192511">
    <property type="component" value="Unassembled WGS sequence"/>
</dbReference>
<accession>A0AAX0WU81</accession>
<dbReference type="RefSeq" id="WP_019233040.1">
    <property type="nucleotide sequence ID" value="NZ_CAAAHR010000007.1"/>
</dbReference>
<dbReference type="InterPro" id="IPR050884">
    <property type="entry name" value="CNP_phosphodiesterase-III"/>
</dbReference>
<evidence type="ECO:0000256" key="3">
    <source>
        <dbReference type="ARBA" id="ARBA00023004"/>
    </source>
</evidence>
<gene>
    <name evidence="6" type="ORF">A6J39_012330</name>
</gene>
<sequence>MKIIHISDLHFGMHNPMIIESLLEDLNLLKPDVIIISGDLTQRAQPKQYKQLLEFLQHLTMSLLIVPGNHDIPFDNPIGRFLYPFKRYNDYISAQLEVSFNNKEVNILGVNSANPYQVKDGRLSQKTLGRIKNHFSSTSKQLNILFFHHHLKYFSGIHHPLNNAEKFINYLKESPIHIVCTGHLHYANLTLITKNQGDQCALLHAGSTSCLRTKDGKNSYYSINTSQLKCSIDWRVFVNNAFISHKIYELDFNPMAKVDSLRS</sequence>
<feature type="domain" description="Calcineurin-like phosphoesterase" evidence="5">
    <location>
        <begin position="1"/>
        <end position="186"/>
    </location>
</feature>
<organism evidence="6 7">
    <name type="scientific">Legionella anisa</name>
    <dbReference type="NCBI Taxonomy" id="28082"/>
    <lineage>
        <taxon>Bacteria</taxon>
        <taxon>Pseudomonadati</taxon>
        <taxon>Pseudomonadota</taxon>
        <taxon>Gammaproteobacteria</taxon>
        <taxon>Legionellales</taxon>
        <taxon>Legionellaceae</taxon>
        <taxon>Legionella</taxon>
    </lineage>
</organism>
<comment type="caution">
    <text evidence="6">The sequence shown here is derived from an EMBL/GenBank/DDBJ whole genome shotgun (WGS) entry which is preliminary data.</text>
</comment>
<dbReference type="PANTHER" id="PTHR42988:SF2">
    <property type="entry name" value="CYCLIC NUCLEOTIDE PHOSPHODIESTERASE CBUA0032-RELATED"/>
    <property type="match status" value="1"/>
</dbReference>
<dbReference type="SUPFAM" id="SSF56300">
    <property type="entry name" value="Metallo-dependent phosphatases"/>
    <property type="match status" value="1"/>
</dbReference>
<dbReference type="InterPro" id="IPR029052">
    <property type="entry name" value="Metallo-depent_PP-like"/>
</dbReference>